<dbReference type="InterPro" id="IPR036388">
    <property type="entry name" value="WH-like_DNA-bd_sf"/>
</dbReference>
<keyword evidence="6" id="KW-1185">Reference proteome</keyword>
<dbReference type="InterPro" id="IPR008920">
    <property type="entry name" value="TF_FadR/GntR_C"/>
</dbReference>
<evidence type="ECO:0000259" key="4">
    <source>
        <dbReference type="SMART" id="SM00895"/>
    </source>
</evidence>
<dbReference type="Gene3D" id="1.10.10.10">
    <property type="entry name" value="Winged helix-like DNA-binding domain superfamily/Winged helix DNA-binding domain"/>
    <property type="match status" value="1"/>
</dbReference>
<evidence type="ECO:0000256" key="2">
    <source>
        <dbReference type="ARBA" id="ARBA00023125"/>
    </source>
</evidence>
<keyword evidence="2" id="KW-0238">DNA-binding</keyword>
<dbReference type="Proteomes" id="UP000515847">
    <property type="component" value="Chromosome"/>
</dbReference>
<dbReference type="Pfam" id="PF08461">
    <property type="entry name" value="WHD_RNase_R"/>
    <property type="match status" value="1"/>
</dbReference>
<dbReference type="InterPro" id="IPR013668">
    <property type="entry name" value="RNase_R_HTH_12"/>
</dbReference>
<organism evidence="5 6">
    <name type="scientific">Thermanaerosceptrum fracticalcis</name>
    <dbReference type="NCBI Taxonomy" id="1712410"/>
    <lineage>
        <taxon>Bacteria</taxon>
        <taxon>Bacillati</taxon>
        <taxon>Bacillota</taxon>
        <taxon>Clostridia</taxon>
        <taxon>Eubacteriales</taxon>
        <taxon>Peptococcaceae</taxon>
        <taxon>Thermanaerosceptrum</taxon>
    </lineage>
</organism>
<dbReference type="EMBL" id="CP045798">
    <property type="protein sequence ID" value="QNB46425.1"/>
    <property type="molecule type" value="Genomic_DNA"/>
</dbReference>
<keyword evidence="1" id="KW-0805">Transcription regulation</keyword>
<sequence>MTFADLGEKEIMILKMIKDAQEPMGSWNILNRFTDDGIETSSATIGRILNKLENLGYLKKEKFRGRTITEKGLHAIQVSKQLKDMALQQSKLTQFIDPQCLGDFLTVLEARRAIERETAKKAALYASKQDIQHMEEVLQRQEAKYQEHQWITEDDISFHKAIARASRNSILESMYSLLAIFGQQSRAFELLREKIHAEYMVSHRRILNAIKNGDPNEAEEAMLAHIDNLVADVKKYWEVTFRKKRREEA</sequence>
<reference evidence="5 6" key="1">
    <citation type="journal article" date="2019" name="Front. Microbiol.">
        <title>Thermoanaerosceptrum fracticalcis gen. nov. sp. nov., a Novel Fumarate-Fermenting Microorganism From a Deep Fractured Carbonate Aquifer of the US Great Basin.</title>
        <authorList>
            <person name="Hamilton-Brehm S.D."/>
            <person name="Stewart L.E."/>
            <person name="Zavarin M."/>
            <person name="Caldwell M."/>
            <person name="Lawson P.A."/>
            <person name="Onstott T.C."/>
            <person name="Grzymski J."/>
            <person name="Neveux I."/>
            <person name="Lollar B.S."/>
            <person name="Russell C.E."/>
            <person name="Moser D.P."/>
        </authorList>
    </citation>
    <scope>NUCLEOTIDE SEQUENCE [LARGE SCALE GENOMIC DNA]</scope>
    <source>
        <strain evidence="5 6">DRI-13</strain>
    </source>
</reference>
<dbReference type="PANTHER" id="PTHR43537:SF5">
    <property type="entry name" value="UXU OPERON TRANSCRIPTIONAL REGULATOR"/>
    <property type="match status" value="1"/>
</dbReference>
<evidence type="ECO:0000313" key="5">
    <source>
        <dbReference type="EMBL" id="QNB46425.1"/>
    </source>
</evidence>
<dbReference type="SUPFAM" id="SSF48008">
    <property type="entry name" value="GntR ligand-binding domain-like"/>
    <property type="match status" value="1"/>
</dbReference>
<dbReference type="KEGG" id="tfr:BR63_08940"/>
<dbReference type="SMART" id="SM00895">
    <property type="entry name" value="FCD"/>
    <property type="match status" value="1"/>
</dbReference>
<dbReference type="RefSeq" id="WP_034422166.1">
    <property type="nucleotide sequence ID" value="NZ_CP045798.1"/>
</dbReference>
<protein>
    <submittedName>
        <fullName evidence="5">FCD domain-containing protein</fullName>
    </submittedName>
</protein>
<dbReference type="Gene3D" id="1.20.120.530">
    <property type="entry name" value="GntR ligand-binding domain-like"/>
    <property type="match status" value="1"/>
</dbReference>
<evidence type="ECO:0000256" key="3">
    <source>
        <dbReference type="ARBA" id="ARBA00023163"/>
    </source>
</evidence>
<keyword evidence="3" id="KW-0804">Transcription</keyword>
<dbReference type="InterPro" id="IPR011711">
    <property type="entry name" value="GntR_C"/>
</dbReference>
<dbReference type="PANTHER" id="PTHR43537">
    <property type="entry name" value="TRANSCRIPTIONAL REGULATOR, GNTR FAMILY"/>
    <property type="match status" value="1"/>
</dbReference>
<dbReference type="AlphaFoldDB" id="A0A7G6E2X1"/>
<evidence type="ECO:0000256" key="1">
    <source>
        <dbReference type="ARBA" id="ARBA00023015"/>
    </source>
</evidence>
<proteinExistence type="predicted"/>
<gene>
    <name evidence="5" type="ORF">BR63_08940</name>
</gene>
<dbReference type="GO" id="GO:0003677">
    <property type="term" value="F:DNA binding"/>
    <property type="evidence" value="ECO:0007669"/>
    <property type="project" value="UniProtKB-KW"/>
</dbReference>
<evidence type="ECO:0000313" key="6">
    <source>
        <dbReference type="Proteomes" id="UP000515847"/>
    </source>
</evidence>
<dbReference type="OrthoDB" id="9799482at2"/>
<dbReference type="Pfam" id="PF07729">
    <property type="entry name" value="FCD"/>
    <property type="match status" value="1"/>
</dbReference>
<accession>A0A7G6E2X1</accession>
<dbReference type="InterPro" id="IPR036390">
    <property type="entry name" value="WH_DNA-bd_sf"/>
</dbReference>
<dbReference type="SUPFAM" id="SSF46785">
    <property type="entry name" value="Winged helix' DNA-binding domain"/>
    <property type="match status" value="1"/>
</dbReference>
<feature type="domain" description="GntR C-terminal" evidence="4">
    <location>
        <begin position="106"/>
        <end position="228"/>
    </location>
</feature>
<name>A0A7G6E2X1_THEFR</name>